<feature type="region of interest" description="Disordered" evidence="1">
    <location>
        <begin position="445"/>
        <end position="515"/>
    </location>
</feature>
<dbReference type="Proteomes" id="UP001589748">
    <property type="component" value="Unassembled WGS sequence"/>
</dbReference>
<comment type="caution">
    <text evidence="2">The sequence shown here is derived from an EMBL/GenBank/DDBJ whole genome shotgun (WGS) entry which is preliminary data.</text>
</comment>
<evidence type="ECO:0000313" key="2">
    <source>
        <dbReference type="EMBL" id="MFB9378603.1"/>
    </source>
</evidence>
<organism evidence="2 3">
    <name type="scientific">Kineococcus gynurae</name>
    <dbReference type="NCBI Taxonomy" id="452979"/>
    <lineage>
        <taxon>Bacteria</taxon>
        <taxon>Bacillati</taxon>
        <taxon>Actinomycetota</taxon>
        <taxon>Actinomycetes</taxon>
        <taxon>Kineosporiales</taxon>
        <taxon>Kineosporiaceae</taxon>
        <taxon>Kineococcus</taxon>
    </lineage>
</organism>
<feature type="compositionally biased region" description="Gly residues" evidence="1">
    <location>
        <begin position="485"/>
        <end position="515"/>
    </location>
</feature>
<proteinExistence type="predicted"/>
<reference evidence="2 3" key="1">
    <citation type="submission" date="2024-09" db="EMBL/GenBank/DDBJ databases">
        <authorList>
            <person name="Sun Q."/>
            <person name="Mori K."/>
        </authorList>
    </citation>
    <scope>NUCLEOTIDE SEQUENCE [LARGE SCALE GENOMIC DNA]</scope>
    <source>
        <strain evidence="2 3">TISTR 1856</strain>
    </source>
</reference>
<evidence type="ECO:0000313" key="3">
    <source>
        <dbReference type="Proteomes" id="UP001589748"/>
    </source>
</evidence>
<gene>
    <name evidence="2" type="ORF">ACFFVI_16695</name>
</gene>
<protein>
    <recommendedName>
        <fullName evidence="4">Minor tail protein</fullName>
    </recommendedName>
</protein>
<keyword evidence="3" id="KW-1185">Reference proteome</keyword>
<evidence type="ECO:0008006" key="4">
    <source>
        <dbReference type="Google" id="ProtNLM"/>
    </source>
</evidence>
<name>A0ABV5LWY1_9ACTN</name>
<feature type="compositionally biased region" description="Gly residues" evidence="1">
    <location>
        <begin position="468"/>
        <end position="478"/>
    </location>
</feature>
<feature type="region of interest" description="Disordered" evidence="1">
    <location>
        <begin position="326"/>
        <end position="347"/>
    </location>
</feature>
<sequence length="526" mass="50176">MTWKTPQYMANPDLSVAAEDDRLIIETLFSEGILNRNAGQGLVQQRPEGAAMSVYVAPLDCVIKGDDVTGQGSYLARMNVGEAYTIPPASTTNPRIDLLVAEIVDSQYRTPTTARPEGAHLYLVAGTAAASPTVPALPATAIPLAQIAVAANATSITTANITDLRGQAGAAALQIGTQFQLLTTTQRDAITNPYVGQSIFNTTTGRNETYLGSGIGWQPAGRVDLQVFTASGTWTKPVGARQVLIDVIGPGGGGGSGKVVAGGGSGGSGGGGGARLRATITAAELDATVPVTVGAGGTGPSAASTSGGNGGTSSFGVFAAGGGKGGNPGVGNDSSNLQRILGGEGGSVPPTASAARLPAGGIGSYGALTTEPVTAVVAAYLTTAEFGGGGGGGVEIPTGSSNLFLSSPGGSGWGGGGGAPASTASGRTLVSTANWTRAAGSGLASLTGAGGNTDGSQPGTPGTLSTTGGVGGGGGGGISNSSGAGTAGGAGGVPAGGGGGGGNGSTTHGAGGAGGRGEVRVLTLVI</sequence>
<dbReference type="EMBL" id="JBHMDM010000007">
    <property type="protein sequence ID" value="MFB9378603.1"/>
    <property type="molecule type" value="Genomic_DNA"/>
</dbReference>
<evidence type="ECO:0000256" key="1">
    <source>
        <dbReference type="SAM" id="MobiDB-lite"/>
    </source>
</evidence>
<dbReference type="RefSeq" id="WP_380136722.1">
    <property type="nucleotide sequence ID" value="NZ_JBHLUI010000008.1"/>
</dbReference>
<feature type="compositionally biased region" description="Low complexity" evidence="1">
    <location>
        <begin position="455"/>
        <end position="467"/>
    </location>
</feature>
<accession>A0ABV5LWY1</accession>